<feature type="domain" description="K Homology" evidence="4">
    <location>
        <begin position="397"/>
        <end position="466"/>
    </location>
</feature>
<dbReference type="InterPro" id="IPR056553">
    <property type="entry name" value="KH_Mug60-KHD4"/>
</dbReference>
<dbReference type="SMART" id="SM00322">
    <property type="entry name" value="KH"/>
    <property type="match status" value="3"/>
</dbReference>
<evidence type="ECO:0000313" key="6">
    <source>
        <dbReference type="Proteomes" id="UP000740926"/>
    </source>
</evidence>
<dbReference type="SUPFAM" id="SSF54791">
    <property type="entry name" value="Eukaryotic type KH-domain (KH-domain type I)"/>
    <property type="match status" value="3"/>
</dbReference>
<evidence type="ECO:0000256" key="3">
    <source>
        <dbReference type="SAM" id="MobiDB-lite"/>
    </source>
</evidence>
<dbReference type="InterPro" id="IPR004087">
    <property type="entry name" value="KH_dom"/>
</dbReference>
<dbReference type="Proteomes" id="UP000740926">
    <property type="component" value="Unassembled WGS sequence"/>
</dbReference>
<feature type="domain" description="K Homology" evidence="4">
    <location>
        <begin position="468"/>
        <end position="548"/>
    </location>
</feature>
<evidence type="ECO:0000256" key="1">
    <source>
        <dbReference type="ARBA" id="ARBA00022737"/>
    </source>
</evidence>
<feature type="domain" description="K Homology" evidence="4">
    <location>
        <begin position="168"/>
        <end position="243"/>
    </location>
</feature>
<dbReference type="AlphaFoldDB" id="A0A9P6ZBG8"/>
<dbReference type="Pfam" id="PF00013">
    <property type="entry name" value="KH_1"/>
    <property type="match status" value="1"/>
</dbReference>
<name>A0A9P6ZBG8_9FUNG</name>
<organism evidence="5 6">
    <name type="scientific">Rhizopus delemar</name>
    <dbReference type="NCBI Taxonomy" id="936053"/>
    <lineage>
        <taxon>Eukaryota</taxon>
        <taxon>Fungi</taxon>
        <taxon>Fungi incertae sedis</taxon>
        <taxon>Mucoromycota</taxon>
        <taxon>Mucoromycotina</taxon>
        <taxon>Mucoromycetes</taxon>
        <taxon>Mucorales</taxon>
        <taxon>Mucorineae</taxon>
        <taxon>Rhizopodaceae</taxon>
        <taxon>Rhizopus</taxon>
    </lineage>
</organism>
<dbReference type="InterPro" id="IPR004088">
    <property type="entry name" value="KH_dom_type_1"/>
</dbReference>
<dbReference type="Gene3D" id="3.30.1370.10">
    <property type="entry name" value="K Homology domain, type 1"/>
    <property type="match status" value="2"/>
</dbReference>
<feature type="compositionally biased region" description="Low complexity" evidence="3">
    <location>
        <begin position="763"/>
        <end position="777"/>
    </location>
</feature>
<dbReference type="PROSITE" id="PS50084">
    <property type="entry name" value="KH_TYPE_1"/>
    <property type="match status" value="1"/>
</dbReference>
<dbReference type="PANTHER" id="PTHR10627:SF76">
    <property type="entry name" value="KH DOMAIN-CONTAINING PROTEIN YLL032C"/>
    <property type="match status" value="1"/>
</dbReference>
<evidence type="ECO:0000313" key="5">
    <source>
        <dbReference type="EMBL" id="KAG1574738.1"/>
    </source>
</evidence>
<dbReference type="InterPro" id="IPR036612">
    <property type="entry name" value="KH_dom_type_1_sf"/>
</dbReference>
<protein>
    <recommendedName>
        <fullName evidence="4">K Homology domain-containing protein</fullName>
    </recommendedName>
</protein>
<dbReference type="Pfam" id="PF24563">
    <property type="entry name" value="KH_Mug60-KHD4"/>
    <property type="match status" value="1"/>
</dbReference>
<feature type="compositionally biased region" description="Polar residues" evidence="3">
    <location>
        <begin position="778"/>
        <end position="787"/>
    </location>
</feature>
<accession>A0A9P6ZBG8</accession>
<dbReference type="CDD" id="cd22453">
    <property type="entry name" value="KH-I_MUG60_like"/>
    <property type="match status" value="1"/>
</dbReference>
<proteinExistence type="predicted"/>
<dbReference type="CDD" id="cd00105">
    <property type="entry name" value="KH-I"/>
    <property type="match status" value="1"/>
</dbReference>
<sequence length="817" mass="92983">MMSALSFCYSPPISGQYIYYDQDEPSTISRLRDDCNKVSISRGCQINLVTGQTKTSSVPLIDTPIGYNLTMTGAAEESLIKARGDLLQNCLLKIKLTLQISLMPDITNDLFTDLKEKFFNVKINVIQPKKQYSSLVSDNPTHIELIGPPNQVEECRVRVLVLLDEKRNLKTETVELPLKLHYLICGRKRCGLLPIIEETTTNIYFPSPFCQDENQQDLKAVIYITGEQTQVTRVKEMLNKLAVQKAKSMYHKDTELSARKIDWLLLYRRDELRKIMHDNGAYIMFPVIGSGKSRVTVYAENRVNAERTLRALNLQTCNIYEAFFYFNHQENSEVFSSGATLFNSPPHLATFVSDLSHVSGSEVLYKPELGSVEVLGSERAIRNVYQRLQEMQLLQVFHRQTVFRVESSNDHRDFISGKKNGKINKIMRTSGAKIKFQPFMNDYNFIIEVESQSFTKALDGLTLLQEELPAEISFYVPESYHKRIIGVGGKNIQRIMKRYGVFVKFSNTEEFASLGGYYNNEDNVVARTPMKNQINLDNLRHAVMELVQPRDRSYITKHIKVPFILHRELIQKYQADFIAEEIAKKTNTRVLWPDSELGCNYVILLGPEAHIPTASSMLETIVPETYNLYVPHSDTFPSLISSDAFQEKIICRFLQTYQIKVETIYNKNQDSLIRLHLKMSQIETDLPNVLNALVDYLKSENISLHEEEANRPYHLSSLDPISYMSHILSTTNILNHNTYTSDNNNLNPLPWTPVTQDDGPIPSKSTSAQSSTNSASSMPDNNNIRSIFNSLPLEDPVVPGYQGLTPGGGIWGTPSKF</sequence>
<keyword evidence="2" id="KW-0694">RNA-binding</keyword>
<keyword evidence="1" id="KW-0677">Repeat</keyword>
<comment type="caution">
    <text evidence="5">The sequence shown here is derived from an EMBL/GenBank/DDBJ whole genome shotgun (WGS) entry which is preliminary data.</text>
</comment>
<reference evidence="5 6" key="1">
    <citation type="journal article" date="2020" name="Microb. Genom.">
        <title>Genetic diversity of clinical and environmental Mucorales isolates obtained from an investigation of mucormycosis cases among solid organ transplant recipients.</title>
        <authorList>
            <person name="Nguyen M.H."/>
            <person name="Kaul D."/>
            <person name="Muto C."/>
            <person name="Cheng S.J."/>
            <person name="Richter R.A."/>
            <person name="Bruno V.M."/>
            <person name="Liu G."/>
            <person name="Beyhan S."/>
            <person name="Sundermann A.J."/>
            <person name="Mounaud S."/>
            <person name="Pasculle A.W."/>
            <person name="Nierman W.C."/>
            <person name="Driscoll E."/>
            <person name="Cumbie R."/>
            <person name="Clancy C.J."/>
            <person name="Dupont C.L."/>
        </authorList>
    </citation>
    <scope>NUCLEOTIDE SEQUENCE [LARGE SCALE GENOMIC DNA]</scope>
    <source>
        <strain evidence="5 6">GL24</strain>
    </source>
</reference>
<dbReference type="GO" id="GO:0005737">
    <property type="term" value="C:cytoplasm"/>
    <property type="evidence" value="ECO:0007669"/>
    <property type="project" value="TreeGrafter"/>
</dbReference>
<keyword evidence="6" id="KW-1185">Reference proteome</keyword>
<evidence type="ECO:0000256" key="2">
    <source>
        <dbReference type="PROSITE-ProRule" id="PRU00117"/>
    </source>
</evidence>
<evidence type="ECO:0000259" key="4">
    <source>
        <dbReference type="SMART" id="SM00322"/>
    </source>
</evidence>
<feature type="region of interest" description="Disordered" evidence="3">
    <location>
        <begin position="745"/>
        <end position="787"/>
    </location>
</feature>
<gene>
    <name evidence="5" type="ORF">G6F50_001707</name>
</gene>
<dbReference type="EMBL" id="JAANIU010000145">
    <property type="protein sequence ID" value="KAG1574738.1"/>
    <property type="molecule type" value="Genomic_DNA"/>
</dbReference>
<dbReference type="GO" id="GO:0003729">
    <property type="term" value="F:mRNA binding"/>
    <property type="evidence" value="ECO:0007669"/>
    <property type="project" value="TreeGrafter"/>
</dbReference>
<dbReference type="PANTHER" id="PTHR10627">
    <property type="entry name" value="SCP160"/>
    <property type="match status" value="1"/>
</dbReference>